<dbReference type="EMBL" id="LNQE01001822">
    <property type="protein sequence ID" value="KUG05255.1"/>
    <property type="molecule type" value="Genomic_DNA"/>
</dbReference>
<dbReference type="CDD" id="cd01949">
    <property type="entry name" value="GGDEF"/>
    <property type="match status" value="1"/>
</dbReference>
<dbReference type="Pfam" id="PF00990">
    <property type="entry name" value="GGDEF"/>
    <property type="match status" value="1"/>
</dbReference>
<evidence type="ECO:0000259" key="2">
    <source>
        <dbReference type="PROSITE" id="PS50887"/>
    </source>
</evidence>
<dbReference type="InterPro" id="IPR043128">
    <property type="entry name" value="Rev_trsase/Diguanyl_cyclase"/>
</dbReference>
<evidence type="ECO:0000313" key="3">
    <source>
        <dbReference type="EMBL" id="KUG05255.1"/>
    </source>
</evidence>
<organism evidence="3">
    <name type="scientific">hydrocarbon metagenome</name>
    <dbReference type="NCBI Taxonomy" id="938273"/>
    <lineage>
        <taxon>unclassified sequences</taxon>
        <taxon>metagenomes</taxon>
        <taxon>ecological metagenomes</taxon>
    </lineage>
</organism>
<dbReference type="FunFam" id="3.30.70.270:FF:000001">
    <property type="entry name" value="Diguanylate cyclase domain protein"/>
    <property type="match status" value="1"/>
</dbReference>
<dbReference type="GO" id="GO:1902201">
    <property type="term" value="P:negative regulation of bacterial-type flagellum-dependent cell motility"/>
    <property type="evidence" value="ECO:0007669"/>
    <property type="project" value="TreeGrafter"/>
</dbReference>
<name>A0A0W8E9E3_9ZZZZ</name>
<gene>
    <name evidence="3" type="ORF">ASZ90_017328</name>
</gene>
<dbReference type="InterPro" id="IPR029787">
    <property type="entry name" value="Nucleotide_cyclase"/>
</dbReference>
<dbReference type="PANTHER" id="PTHR45138:SF24">
    <property type="entry name" value="DIGUANYLATE CYCLASE DGCC-RELATED"/>
    <property type="match status" value="1"/>
</dbReference>
<dbReference type="GO" id="GO:0005886">
    <property type="term" value="C:plasma membrane"/>
    <property type="evidence" value="ECO:0007669"/>
    <property type="project" value="TreeGrafter"/>
</dbReference>
<dbReference type="GO" id="GO:0043709">
    <property type="term" value="P:cell adhesion involved in single-species biofilm formation"/>
    <property type="evidence" value="ECO:0007669"/>
    <property type="project" value="TreeGrafter"/>
</dbReference>
<evidence type="ECO:0000256" key="1">
    <source>
        <dbReference type="SAM" id="MobiDB-lite"/>
    </source>
</evidence>
<dbReference type="AlphaFoldDB" id="A0A0W8E9E3"/>
<proteinExistence type="predicted"/>
<reference evidence="3" key="1">
    <citation type="journal article" date="2015" name="Proc. Natl. Acad. Sci. U.S.A.">
        <title>Networks of energetic and metabolic interactions define dynamics in microbial communities.</title>
        <authorList>
            <person name="Embree M."/>
            <person name="Liu J.K."/>
            <person name="Al-Bassam M.M."/>
            <person name="Zengler K."/>
        </authorList>
    </citation>
    <scope>NUCLEOTIDE SEQUENCE</scope>
</reference>
<dbReference type="PROSITE" id="PS50887">
    <property type="entry name" value="GGDEF"/>
    <property type="match status" value="1"/>
</dbReference>
<dbReference type="NCBIfam" id="TIGR00254">
    <property type="entry name" value="GGDEF"/>
    <property type="match status" value="1"/>
</dbReference>
<feature type="compositionally biased region" description="Basic residues" evidence="1">
    <location>
        <begin position="157"/>
        <end position="166"/>
    </location>
</feature>
<dbReference type="Gene3D" id="3.30.70.270">
    <property type="match status" value="1"/>
</dbReference>
<dbReference type="InterPro" id="IPR050469">
    <property type="entry name" value="Diguanylate_Cyclase"/>
</dbReference>
<dbReference type="SMART" id="SM00267">
    <property type="entry name" value="GGDEF"/>
    <property type="match status" value="1"/>
</dbReference>
<dbReference type="SUPFAM" id="SSF55073">
    <property type="entry name" value="Nucleotide cyclase"/>
    <property type="match status" value="1"/>
</dbReference>
<feature type="region of interest" description="Disordered" evidence="1">
    <location>
        <begin position="153"/>
        <end position="175"/>
    </location>
</feature>
<sequence length="744" mass="83653">MKVLLATGIKKIEEELGQYEGYYHCYNRYVVMDLVEVIKPDVVIVSPLLSGDEDLISSVIKPLRDENIRIIFCPGNPDYNDARNWMQQLIGWGIYDYVYDFVTTEKILDKIENPGKLKDLPQDIVNEASKSEAASFIDLLPEDEEENLEKAFQNPLKKLRKPKKKEKPKELPQQDSNLPVIVQEVKQVKSQPKPMINFGGLFIKNGYIKEGEFHKFKAATLEELLGADADLDAVVVPKSWNIDDIKKFRRDRRSKTVILVVLKGNKEHLSCGADYCIKKITPQIKREISLLSKKTKNLWRRVDTDALTGLYSRAFFNEWLIEQSYRKMPYSMVMLDIDHFKRVNDNYGHDSGDAVLAAFGDFLRSNIRTEKGADLVFRYGGEEFTLVLPYTTSTQAYIVVDRIREEWSKRIITLSDERTISTTFSAGVAEWQEGCDVCKEADVMLYKAKGAGRNQVKSEPARQRVLVLGKIPAAELKEHGFDTTYDPQLATSVICDKNSLDYAPQGLPLYVIGTGQLSDWTIKKQRDDAIICMSVAEIIEKLKPKTNLQVLPGVRTNEKSHTIPKNGTLYIVCPSRPAAAGEVSVKLANSISNSALVCASSESTAALTIGIPEKKLITSDWRILKADAPVKWAGVYVWPIDPYKHIASHHDTHALVDQIKDKFSIVVVDCGASLDICSRISPNEGVLLLYKEGDASDVATKHWHKVHGGQNVLAMSPNEVPTIIEADNGFVISYQGINNQRNAR</sequence>
<protein>
    <submittedName>
        <fullName evidence="3">Ggdef domain protein</fullName>
    </submittedName>
</protein>
<dbReference type="PANTHER" id="PTHR45138">
    <property type="entry name" value="REGULATORY COMPONENTS OF SENSORY TRANSDUCTION SYSTEM"/>
    <property type="match status" value="1"/>
</dbReference>
<feature type="domain" description="GGDEF" evidence="2">
    <location>
        <begin position="328"/>
        <end position="461"/>
    </location>
</feature>
<dbReference type="InterPro" id="IPR000160">
    <property type="entry name" value="GGDEF_dom"/>
</dbReference>
<dbReference type="GO" id="GO:0052621">
    <property type="term" value="F:diguanylate cyclase activity"/>
    <property type="evidence" value="ECO:0007669"/>
    <property type="project" value="TreeGrafter"/>
</dbReference>
<accession>A0A0W8E9E3</accession>
<comment type="caution">
    <text evidence="3">The sequence shown here is derived from an EMBL/GenBank/DDBJ whole genome shotgun (WGS) entry which is preliminary data.</text>
</comment>